<organism evidence="10 11">
    <name type="scientific">Lacticaseibacillus rhamnosus (strain ATCC 53103 / LMG 18243 / GG)</name>
    <name type="common">Lactobacillus rhamnosus</name>
    <dbReference type="NCBI Taxonomy" id="568703"/>
    <lineage>
        <taxon>Bacteria</taxon>
        <taxon>Bacillati</taxon>
        <taxon>Bacillota</taxon>
        <taxon>Bacilli</taxon>
        <taxon>Lactobacillales</taxon>
        <taxon>Lactobacillaceae</taxon>
        <taxon>Lacticaseibacillus</taxon>
    </lineage>
</organism>
<protein>
    <submittedName>
        <fullName evidence="10">Transposase</fullName>
    </submittedName>
</protein>
<evidence type="ECO:0000313" key="10">
    <source>
        <dbReference type="EMBL" id="BAI42743.1"/>
    </source>
</evidence>
<dbReference type="GO" id="GO:0003677">
    <property type="term" value="F:DNA binding"/>
    <property type="evidence" value="ECO:0007669"/>
    <property type="project" value="UniProtKB-KW"/>
</dbReference>
<dbReference type="InterPro" id="IPR021027">
    <property type="entry name" value="Transposase_put_HTH"/>
</dbReference>
<reference evidence="10 11" key="1">
    <citation type="journal article" date="2009" name="J. Bacteriol.">
        <title>Complete genome sequence of the probiotic Lactobacillus rhamnosus ATCC 53103.</title>
        <authorList>
            <person name="Morita H."/>
            <person name="Toh H."/>
            <person name="Oshima K."/>
            <person name="Murakami M."/>
            <person name="Taylor T.D."/>
            <person name="Igimi S."/>
            <person name="Hattori M."/>
        </authorList>
    </citation>
    <scope>NUCLEOTIDE SEQUENCE [LARGE SCALE GENOMIC DNA]</scope>
    <source>
        <strain evidence="11">ATCC 53103 / LMG 18243 / GG [Tokyo]</strain>
    </source>
</reference>
<evidence type="ECO:0000313" key="11">
    <source>
        <dbReference type="Proteomes" id="UP000002067"/>
    </source>
</evidence>
<evidence type="ECO:0000259" key="7">
    <source>
        <dbReference type="Pfam" id="PF01385"/>
    </source>
</evidence>
<proteinExistence type="inferred from homology"/>
<evidence type="ECO:0000256" key="1">
    <source>
        <dbReference type="ARBA" id="ARBA00008761"/>
    </source>
</evidence>
<feature type="domain" description="Probable transposase IS891/IS1136/IS1341" evidence="7">
    <location>
        <begin position="173"/>
        <end position="291"/>
    </location>
</feature>
<keyword evidence="5" id="KW-0238">DNA-binding</keyword>
<evidence type="ECO:0000256" key="4">
    <source>
        <dbReference type="ARBA" id="ARBA00022833"/>
    </source>
</evidence>
<keyword evidence="4" id="KW-0862">Zinc</keyword>
<evidence type="ECO:0000259" key="9">
    <source>
        <dbReference type="Pfam" id="PF12323"/>
    </source>
</evidence>
<evidence type="ECO:0000256" key="2">
    <source>
        <dbReference type="ARBA" id="ARBA00022578"/>
    </source>
</evidence>
<dbReference type="Pfam" id="PF01385">
    <property type="entry name" value="OrfB_IS605"/>
    <property type="match status" value="1"/>
</dbReference>
<dbReference type="Proteomes" id="UP000002067">
    <property type="component" value="Chromosome"/>
</dbReference>
<dbReference type="EMBL" id="AP011548">
    <property type="protein sequence ID" value="BAI42743.1"/>
    <property type="molecule type" value="Genomic_DNA"/>
</dbReference>
<dbReference type="RefSeq" id="WP_014570023.1">
    <property type="nucleotide sequence ID" value="NC_013198.1"/>
</dbReference>
<dbReference type="GO" id="GO:0046872">
    <property type="term" value="F:metal ion binding"/>
    <property type="evidence" value="ECO:0007669"/>
    <property type="project" value="UniProtKB-KW"/>
</dbReference>
<name>A0A7S7JHX0_LACRG</name>
<keyword evidence="3" id="KW-0479">Metal-binding</keyword>
<evidence type="ECO:0000256" key="5">
    <source>
        <dbReference type="ARBA" id="ARBA00023125"/>
    </source>
</evidence>
<dbReference type="NCBIfam" id="TIGR01766">
    <property type="entry name" value="IS200/IS605 family accessory protein TnpB-like domain"/>
    <property type="match status" value="1"/>
</dbReference>
<dbReference type="Pfam" id="PF12323">
    <property type="entry name" value="HTH_OrfB_IS605"/>
    <property type="match status" value="1"/>
</dbReference>
<keyword evidence="6" id="KW-0233">DNA recombination</keyword>
<evidence type="ECO:0000256" key="6">
    <source>
        <dbReference type="ARBA" id="ARBA00023172"/>
    </source>
</evidence>
<dbReference type="Pfam" id="PF07282">
    <property type="entry name" value="Cas12f1-like_TNB"/>
    <property type="match status" value="1"/>
</dbReference>
<dbReference type="NCBIfam" id="NF040570">
    <property type="entry name" value="guided_TnpB"/>
    <property type="match status" value="1"/>
</dbReference>
<dbReference type="KEGG" id="lrh:LGG_02305"/>
<dbReference type="InterPro" id="IPR010095">
    <property type="entry name" value="Cas12f1-like_TNB"/>
</dbReference>
<accession>A0A7S7JHX0</accession>
<gene>
    <name evidence="10" type="ordered locus">LRHM_2216</name>
</gene>
<dbReference type="GO" id="GO:0032196">
    <property type="term" value="P:transposition"/>
    <property type="evidence" value="ECO:0007669"/>
    <property type="project" value="UniProtKB-KW"/>
</dbReference>
<dbReference type="KEGG" id="lrg:LRHM_2216"/>
<feature type="domain" description="Cas12f1-like TNB" evidence="8">
    <location>
        <begin position="305"/>
        <end position="382"/>
    </location>
</feature>
<evidence type="ECO:0000256" key="3">
    <source>
        <dbReference type="ARBA" id="ARBA00022723"/>
    </source>
</evidence>
<dbReference type="AlphaFoldDB" id="A0A7S7JHX0"/>
<feature type="domain" description="Transposase putative helix-turn-helix" evidence="9">
    <location>
        <begin position="1"/>
        <end position="42"/>
    </location>
</feature>
<dbReference type="InterPro" id="IPR001959">
    <property type="entry name" value="Transposase"/>
</dbReference>
<sequence length="393" mass="46149">MIKTHKIKLYPNATMRKELEKLFDYRRFVWNQGLEIWNDMYDASLVMMDKSIRPNERKVRDELVANKADWQFERSARVLQLAVNDLSKAWANYLNPKMPNHDKPKWKSKKRSRKTFKTDRAQIVNGKLRLDQPRGTKLWYDIKMAEQPRWQGEIKQVCIVQDADGYYAALSIEVAVLVEKRPTQRVTAVDVNVGKFDYKTPSGYAIQPTLPASLPALYARITHYQKQLARKRTTNPKHFNSAAYRATRTKLKRNYQRVERIQMDLLNKFTTKLVVDHDLIGIEDLDNQHMRMNRRLAKNLHRSMFGKFKIMMQYKADWHGSTLILADPMFPSTQRCSRCGYIKTGEEKLTLHGNVKYHTGHDDYICYQCGAKMRRDENAVDNLIDYAKSKVHG</sequence>
<dbReference type="GO" id="GO:0006310">
    <property type="term" value="P:DNA recombination"/>
    <property type="evidence" value="ECO:0007669"/>
    <property type="project" value="UniProtKB-KW"/>
</dbReference>
<comment type="similarity">
    <text evidence="1">In the C-terminal section; belongs to the transposase 35 family.</text>
</comment>
<evidence type="ECO:0000259" key="8">
    <source>
        <dbReference type="Pfam" id="PF07282"/>
    </source>
</evidence>
<keyword evidence="2" id="KW-0815">Transposition</keyword>